<feature type="signal peptide" evidence="1">
    <location>
        <begin position="1"/>
        <end position="19"/>
    </location>
</feature>
<organism evidence="2 3">
    <name type="scientific">Benzoatithermus flavus</name>
    <dbReference type="NCBI Taxonomy" id="3108223"/>
    <lineage>
        <taxon>Bacteria</taxon>
        <taxon>Pseudomonadati</taxon>
        <taxon>Pseudomonadota</taxon>
        <taxon>Alphaproteobacteria</taxon>
        <taxon>Geminicoccales</taxon>
        <taxon>Geminicoccaceae</taxon>
        <taxon>Benzoatithermus</taxon>
    </lineage>
</organism>
<gene>
    <name evidence="2" type="ORF">U1T56_14725</name>
</gene>
<evidence type="ECO:0000313" key="2">
    <source>
        <dbReference type="EMBL" id="MEK0084409.1"/>
    </source>
</evidence>
<dbReference type="EMBL" id="JBBLZC010000014">
    <property type="protein sequence ID" value="MEK0084409.1"/>
    <property type="molecule type" value="Genomic_DNA"/>
</dbReference>
<keyword evidence="1" id="KW-0732">Signal</keyword>
<evidence type="ECO:0000313" key="3">
    <source>
        <dbReference type="Proteomes" id="UP001375743"/>
    </source>
</evidence>
<accession>A0ABU8XTZ3</accession>
<sequence>MMRQGAATACMLLALAGCAAQTQEVQEAPSAFAGSTHLRPSSEEPGAWTYIAPNAQLSAYRRFILDPPRIFRGEGSGYGDLSEADIQQIAQMFVDETRAALGPTYPIVTQPGPDAARLRYTLIAVSRTVPYVSTATRVIPIGAAINLLKGGAGGAGTLTGSVTYGIEAFDSQGGQLVAAAVRELTPGAFDLGATLGTMETARAVAKDAAAKLRARLDSLQRAG</sequence>
<evidence type="ECO:0000256" key="1">
    <source>
        <dbReference type="SAM" id="SignalP"/>
    </source>
</evidence>
<dbReference type="Pfam" id="PF11769">
    <property type="entry name" value="DUF3313"/>
    <property type="match status" value="1"/>
</dbReference>
<protein>
    <submittedName>
        <fullName evidence="2">DUF3313 domain-containing protein</fullName>
    </submittedName>
</protein>
<proteinExistence type="predicted"/>
<feature type="chain" id="PRO_5046081207" evidence="1">
    <location>
        <begin position="20"/>
        <end position="223"/>
    </location>
</feature>
<dbReference type="InterPro" id="IPR021747">
    <property type="entry name" value="DUF3313"/>
</dbReference>
<reference evidence="2 3" key="1">
    <citation type="submission" date="2024-01" db="EMBL/GenBank/DDBJ databases">
        <title>Multi-omics insights into the function and evolution of sodium benzoate biodegradation pathways in Benzoatithermus flavus gen. nov., sp. nov. from hot spring.</title>
        <authorList>
            <person name="Hu C.-J."/>
            <person name="Li W.-J."/>
        </authorList>
    </citation>
    <scope>NUCLEOTIDE SEQUENCE [LARGE SCALE GENOMIC DNA]</scope>
    <source>
        <strain evidence="2 3">SYSU G07066</strain>
    </source>
</reference>
<keyword evidence="3" id="KW-1185">Reference proteome</keyword>
<comment type="caution">
    <text evidence="2">The sequence shown here is derived from an EMBL/GenBank/DDBJ whole genome shotgun (WGS) entry which is preliminary data.</text>
</comment>
<dbReference type="RefSeq" id="WP_418160257.1">
    <property type="nucleotide sequence ID" value="NZ_JBBLZC010000014.1"/>
</dbReference>
<name>A0ABU8XTZ3_9PROT</name>
<dbReference type="PROSITE" id="PS51257">
    <property type="entry name" value="PROKAR_LIPOPROTEIN"/>
    <property type="match status" value="1"/>
</dbReference>
<dbReference type="Proteomes" id="UP001375743">
    <property type="component" value="Unassembled WGS sequence"/>
</dbReference>